<dbReference type="Pfam" id="PF13830">
    <property type="entry name" value="DUF4192"/>
    <property type="match status" value="1"/>
</dbReference>
<accession>A0A1R4GII2</accession>
<reference evidence="1 2" key="1">
    <citation type="submission" date="2017-02" db="EMBL/GenBank/DDBJ databases">
        <authorList>
            <person name="Peterson S.W."/>
        </authorList>
    </citation>
    <scope>NUCLEOTIDE SEQUENCE [LARGE SCALE GENOMIC DNA]</scope>
    <source>
        <strain evidence="1 2">LMG 22410</strain>
    </source>
</reference>
<keyword evidence="2" id="KW-1185">Reference proteome</keyword>
<sequence>MTQIIRTSDPRRFLTLAPQLAGGTPSDSALVLPFMGKRAWSAIRIDLPAGTCGSDCSVLEPQADCIDPHHATAIDWAVSITRTVKDLGADGLAVVVYPGCDLGIGALPFQTALEALMIDCEMNGLGVVTALVAGTDSWGDYRHPESARGPLAELDGIVEDGIDSVDPGRLLTGAEALPEAPSQEWCEEQTDLLSSLEDVTPVLFDDPVHAVGMALECATDELTDTHIAMLTTQVQRPVVRDEMLMTMIGGEGEGYRTRAAALEWNACGQSKRVEEEAALIMGMAGSPERARIRRALELWTHVASRTVPEQEAAVYAVLGWLHWAIGTSSAADACVERALAGDPDHGFARIVASILDAGHVPCWVVDAFRDRSPQDAGQIV</sequence>
<dbReference type="OrthoDB" id="4954868at2"/>
<evidence type="ECO:0000313" key="2">
    <source>
        <dbReference type="Proteomes" id="UP000195787"/>
    </source>
</evidence>
<dbReference type="Proteomes" id="UP000195787">
    <property type="component" value="Unassembled WGS sequence"/>
</dbReference>
<dbReference type="InterPro" id="IPR025447">
    <property type="entry name" value="DUF4192"/>
</dbReference>
<evidence type="ECO:0008006" key="3">
    <source>
        <dbReference type="Google" id="ProtNLM"/>
    </source>
</evidence>
<dbReference type="AlphaFoldDB" id="A0A1R4GII2"/>
<evidence type="ECO:0000313" key="1">
    <source>
        <dbReference type="EMBL" id="SJM67930.1"/>
    </source>
</evidence>
<organism evidence="1 2">
    <name type="scientific">Agrococcus casei LMG 22410</name>
    <dbReference type="NCBI Taxonomy" id="1255656"/>
    <lineage>
        <taxon>Bacteria</taxon>
        <taxon>Bacillati</taxon>
        <taxon>Actinomycetota</taxon>
        <taxon>Actinomycetes</taxon>
        <taxon>Micrococcales</taxon>
        <taxon>Microbacteriaceae</taxon>
        <taxon>Agrococcus</taxon>
    </lineage>
</organism>
<dbReference type="GeneID" id="303173976"/>
<proteinExistence type="predicted"/>
<gene>
    <name evidence="1" type="ORF">CZ674_12240</name>
</gene>
<name>A0A1R4GII2_9MICO</name>
<dbReference type="EMBL" id="FUHU01000045">
    <property type="protein sequence ID" value="SJM67930.1"/>
    <property type="molecule type" value="Genomic_DNA"/>
</dbReference>
<dbReference type="RefSeq" id="WP_086992828.1">
    <property type="nucleotide sequence ID" value="NZ_FUHU01000045.1"/>
</dbReference>
<protein>
    <recommendedName>
        <fullName evidence="3">DUF4192 domain-containing protein</fullName>
    </recommendedName>
</protein>